<dbReference type="PANTHER" id="PTHR34708:SF1">
    <property type="entry name" value="OS08G0126400 PROTEIN"/>
    <property type="match status" value="1"/>
</dbReference>
<evidence type="ECO:0000256" key="1">
    <source>
        <dbReference type="SAM" id="MobiDB-lite"/>
    </source>
</evidence>
<dbReference type="EMBL" id="JANAVB010018196">
    <property type="protein sequence ID" value="KAJ6829851.1"/>
    <property type="molecule type" value="Genomic_DNA"/>
</dbReference>
<sequence length="216" mass="23830">MIPYSKPSPILPPELLQMIAARLTDIVDYVSFRGVCSSWRSAARPADAPKQLPWLLLPYNPAAPARSFYGLSTARTYSFDCCAAVVGRVVCGSSFGWLALIAPDSALSLWNPVTRAVLPLPPPTGLPSYLGPAAPPLRVRVPRARRALLPHRFGLRPPRLPLPGLAVLGPRRPRLCRARRPRPVLRLRLLQDRGHGLDRQGDRSGGGRQLRRVPRR</sequence>
<dbReference type="InterPro" id="IPR001810">
    <property type="entry name" value="F-box_dom"/>
</dbReference>
<evidence type="ECO:0000259" key="2">
    <source>
        <dbReference type="Pfam" id="PF03478"/>
    </source>
</evidence>
<organism evidence="4 5">
    <name type="scientific">Iris pallida</name>
    <name type="common">Sweet iris</name>
    <dbReference type="NCBI Taxonomy" id="29817"/>
    <lineage>
        <taxon>Eukaryota</taxon>
        <taxon>Viridiplantae</taxon>
        <taxon>Streptophyta</taxon>
        <taxon>Embryophyta</taxon>
        <taxon>Tracheophyta</taxon>
        <taxon>Spermatophyta</taxon>
        <taxon>Magnoliopsida</taxon>
        <taxon>Liliopsida</taxon>
        <taxon>Asparagales</taxon>
        <taxon>Iridaceae</taxon>
        <taxon>Iridoideae</taxon>
        <taxon>Irideae</taxon>
        <taxon>Iris</taxon>
    </lineage>
</organism>
<reference evidence="4" key="1">
    <citation type="journal article" date="2023" name="GigaByte">
        <title>Genome assembly of the bearded iris, Iris pallida Lam.</title>
        <authorList>
            <person name="Bruccoleri R.E."/>
            <person name="Oakeley E.J."/>
            <person name="Faust A.M.E."/>
            <person name="Altorfer M."/>
            <person name="Dessus-Babus S."/>
            <person name="Burckhardt D."/>
            <person name="Oertli M."/>
            <person name="Naumann U."/>
            <person name="Petersen F."/>
            <person name="Wong J."/>
        </authorList>
    </citation>
    <scope>NUCLEOTIDE SEQUENCE</scope>
    <source>
        <strain evidence="4">GSM-AAB239-AS_SAM_17_03QT</strain>
    </source>
</reference>
<evidence type="ECO:0000259" key="3">
    <source>
        <dbReference type="Pfam" id="PF12937"/>
    </source>
</evidence>
<feature type="domain" description="KIB1-4 beta-propeller" evidence="2">
    <location>
        <begin position="68"/>
        <end position="127"/>
    </location>
</feature>
<evidence type="ECO:0000313" key="4">
    <source>
        <dbReference type="EMBL" id="KAJ6829851.1"/>
    </source>
</evidence>
<feature type="region of interest" description="Disordered" evidence="1">
    <location>
        <begin position="195"/>
        <end position="216"/>
    </location>
</feature>
<keyword evidence="5" id="KW-1185">Reference proteome</keyword>
<protein>
    <submittedName>
        <fullName evidence="4">Basic proline-rich protein-like</fullName>
    </submittedName>
</protein>
<dbReference type="Pfam" id="PF12937">
    <property type="entry name" value="F-box-like"/>
    <property type="match status" value="1"/>
</dbReference>
<dbReference type="Proteomes" id="UP001140949">
    <property type="component" value="Unassembled WGS sequence"/>
</dbReference>
<dbReference type="CDD" id="cd09917">
    <property type="entry name" value="F-box_SF"/>
    <property type="match status" value="1"/>
</dbReference>
<dbReference type="PANTHER" id="PTHR34708">
    <property type="entry name" value="OS07G0440000 PROTEIN"/>
    <property type="match status" value="1"/>
</dbReference>
<dbReference type="Gene3D" id="1.20.1280.50">
    <property type="match status" value="1"/>
</dbReference>
<feature type="domain" description="F-box" evidence="3">
    <location>
        <begin position="11"/>
        <end position="43"/>
    </location>
</feature>
<dbReference type="InterPro" id="IPR036047">
    <property type="entry name" value="F-box-like_dom_sf"/>
</dbReference>
<proteinExistence type="predicted"/>
<dbReference type="SUPFAM" id="SSF81383">
    <property type="entry name" value="F-box domain"/>
    <property type="match status" value="1"/>
</dbReference>
<gene>
    <name evidence="4" type="ORF">M6B38_355950</name>
</gene>
<evidence type="ECO:0000313" key="5">
    <source>
        <dbReference type="Proteomes" id="UP001140949"/>
    </source>
</evidence>
<dbReference type="AlphaFoldDB" id="A0AAX6GNJ8"/>
<comment type="caution">
    <text evidence="4">The sequence shown here is derived from an EMBL/GenBank/DDBJ whole genome shotgun (WGS) entry which is preliminary data.</text>
</comment>
<dbReference type="InterPro" id="IPR005174">
    <property type="entry name" value="KIB1-4_b-propeller"/>
</dbReference>
<name>A0AAX6GNJ8_IRIPA</name>
<reference evidence="4" key="2">
    <citation type="submission" date="2023-04" db="EMBL/GenBank/DDBJ databases">
        <authorList>
            <person name="Bruccoleri R.E."/>
            <person name="Oakeley E.J."/>
            <person name="Faust A.-M."/>
            <person name="Dessus-Babus S."/>
            <person name="Altorfer M."/>
            <person name="Burckhardt D."/>
            <person name="Oertli M."/>
            <person name="Naumann U."/>
            <person name="Petersen F."/>
            <person name="Wong J."/>
        </authorList>
    </citation>
    <scope>NUCLEOTIDE SEQUENCE</scope>
    <source>
        <strain evidence="4">GSM-AAB239-AS_SAM_17_03QT</strain>
        <tissue evidence="4">Leaf</tissue>
    </source>
</reference>
<accession>A0AAX6GNJ8</accession>
<dbReference type="Pfam" id="PF03478">
    <property type="entry name" value="Beta-prop_KIB1-4"/>
    <property type="match status" value="1"/>
</dbReference>